<feature type="binding site" evidence="16">
    <location>
        <position position="65"/>
    </location>
    <ligand>
        <name>substrate</name>
    </ligand>
</feature>
<evidence type="ECO:0000256" key="2">
    <source>
        <dbReference type="ARBA" id="ARBA00005967"/>
    </source>
</evidence>
<dbReference type="EMBL" id="JAJFAT010000011">
    <property type="protein sequence ID" value="MCC3145389.1"/>
    <property type="molecule type" value="Genomic_DNA"/>
</dbReference>
<evidence type="ECO:0000256" key="17">
    <source>
        <dbReference type="PIRSR" id="PIRSR600829-3"/>
    </source>
</evidence>
<evidence type="ECO:0000256" key="15">
    <source>
        <dbReference type="PIRSR" id="PIRSR600829-1"/>
    </source>
</evidence>
<keyword evidence="4" id="KW-0444">Lipid biosynthesis</keyword>
<keyword evidence="6 19" id="KW-0812">Transmembrane</keyword>
<feature type="active site" description="Proton acceptor" evidence="15">
    <location>
        <position position="65"/>
    </location>
</feature>
<evidence type="ECO:0000259" key="20">
    <source>
        <dbReference type="Pfam" id="PF01569"/>
    </source>
</evidence>
<evidence type="ECO:0000256" key="12">
    <source>
        <dbReference type="ARBA" id="ARBA00023136"/>
    </source>
</evidence>
<dbReference type="AlphaFoldDB" id="A0AAW4X0Q8"/>
<evidence type="ECO:0000256" key="4">
    <source>
        <dbReference type="ARBA" id="ARBA00022516"/>
    </source>
</evidence>
<dbReference type="Pfam" id="PF01219">
    <property type="entry name" value="DAGK_prokar"/>
    <property type="match status" value="1"/>
</dbReference>
<dbReference type="RefSeq" id="WP_229346088.1">
    <property type="nucleotide sequence ID" value="NZ_JAJFAT010000011.1"/>
</dbReference>
<sequence length="234" mass="25752">MWLLKTINSFNHAIAGLIHSFRSQLNMQIHFIAAVSVLGLGLFLGLSRVELGLIIISISFVIFAELLNTAVEVIIDIVSQEYTIKARIAKNISAAAVLIAAGNALFIAYLVFFNKFQAISAATILTIRHEPLHLTFINIIIIFIFVVALKSIFSSGTPLRGGIVSGHTALAASASLIILFLTANLIAFTLSLVLLFLIAQSRLESETHTFKEIFFGAMLGFITTFIIFYFFRLR</sequence>
<keyword evidence="5 21" id="KW-0808">Transferase</keyword>
<name>A0AAW4X0Q8_9FIRM</name>
<dbReference type="GO" id="GO:0008654">
    <property type="term" value="P:phospholipid biosynthetic process"/>
    <property type="evidence" value="ECO:0007669"/>
    <property type="project" value="UniProtKB-KW"/>
</dbReference>
<feature type="binding site" evidence="18">
    <location>
        <position position="72"/>
    </location>
    <ligand>
        <name>a divalent metal cation</name>
        <dbReference type="ChEBI" id="CHEBI:60240"/>
    </ligand>
</feature>
<evidence type="ECO:0000256" key="6">
    <source>
        <dbReference type="ARBA" id="ARBA00022692"/>
    </source>
</evidence>
<keyword evidence="8 21" id="KW-0418">Kinase</keyword>
<evidence type="ECO:0000256" key="5">
    <source>
        <dbReference type="ARBA" id="ARBA00022679"/>
    </source>
</evidence>
<evidence type="ECO:0000256" key="10">
    <source>
        <dbReference type="ARBA" id="ARBA00022989"/>
    </source>
</evidence>
<gene>
    <name evidence="21" type="ORF">LJ207_08650</name>
</gene>
<protein>
    <submittedName>
        <fullName evidence="21">Diacylglycerol kinase</fullName>
        <ecNumber evidence="21">2.7.1.107</ecNumber>
    </submittedName>
</protein>
<keyword evidence="10 19" id="KW-1133">Transmembrane helix</keyword>
<feature type="domain" description="Phosphatidic acid phosphatase type 2/haloperoxidase" evidence="20">
    <location>
        <begin position="160"/>
        <end position="232"/>
    </location>
</feature>
<dbReference type="Gene3D" id="1.20.144.10">
    <property type="entry name" value="Phosphatidic acid phosphatase type 2/haloperoxidase"/>
    <property type="match status" value="1"/>
</dbReference>
<feature type="transmembrane region" description="Helical" evidence="19">
    <location>
        <begin position="174"/>
        <end position="198"/>
    </location>
</feature>
<feature type="transmembrane region" description="Helical" evidence="19">
    <location>
        <begin position="92"/>
        <end position="112"/>
    </location>
</feature>
<keyword evidence="12 19" id="KW-0472">Membrane</keyword>
<feature type="transmembrane region" description="Helical" evidence="19">
    <location>
        <begin position="29"/>
        <end position="46"/>
    </location>
</feature>
<comment type="subcellular location">
    <subcellularLocation>
        <location evidence="1">Cell membrane</location>
        <topology evidence="1">Multi-pass membrane protein</topology>
    </subcellularLocation>
</comment>
<keyword evidence="9 17" id="KW-0067">ATP-binding</keyword>
<keyword evidence="13" id="KW-0594">Phospholipid biosynthesis</keyword>
<dbReference type="PANTHER" id="PTHR34299">
    <property type="entry name" value="DIACYLGLYCEROL KINASE"/>
    <property type="match status" value="1"/>
</dbReference>
<evidence type="ECO:0000256" key="1">
    <source>
        <dbReference type="ARBA" id="ARBA00004651"/>
    </source>
</evidence>
<keyword evidence="7 17" id="KW-0547">Nucleotide-binding</keyword>
<dbReference type="PANTHER" id="PTHR34299:SF1">
    <property type="entry name" value="DIACYLGLYCEROL KINASE"/>
    <property type="match status" value="1"/>
</dbReference>
<keyword evidence="3" id="KW-1003">Cell membrane</keyword>
<evidence type="ECO:0000256" key="16">
    <source>
        <dbReference type="PIRSR" id="PIRSR600829-2"/>
    </source>
</evidence>
<feature type="transmembrane region" description="Helical" evidence="19">
    <location>
        <begin position="132"/>
        <end position="153"/>
    </location>
</feature>
<dbReference type="Gene3D" id="1.10.287.3610">
    <property type="match status" value="1"/>
</dbReference>
<organism evidence="21 22">
    <name type="scientific">Halanaerobium polyolivorans</name>
    <dbReference type="NCBI Taxonomy" id="2886943"/>
    <lineage>
        <taxon>Bacteria</taxon>
        <taxon>Bacillati</taxon>
        <taxon>Bacillota</taxon>
        <taxon>Clostridia</taxon>
        <taxon>Halanaerobiales</taxon>
        <taxon>Halanaerobiaceae</taxon>
        <taxon>Halanaerobium</taxon>
    </lineage>
</organism>
<keyword evidence="18" id="KW-0479">Metal-binding</keyword>
<comment type="similarity">
    <text evidence="2">Belongs to the bacterial diacylglycerol kinase family.</text>
</comment>
<dbReference type="InterPro" id="IPR036938">
    <property type="entry name" value="PAP2/HPO_sf"/>
</dbReference>
<keyword evidence="11" id="KW-0443">Lipid metabolism</keyword>
<dbReference type="GO" id="GO:0005886">
    <property type="term" value="C:plasma membrane"/>
    <property type="evidence" value="ECO:0007669"/>
    <property type="project" value="UniProtKB-SubCell"/>
</dbReference>
<evidence type="ECO:0000313" key="21">
    <source>
        <dbReference type="EMBL" id="MCC3145389.1"/>
    </source>
</evidence>
<dbReference type="InterPro" id="IPR000326">
    <property type="entry name" value="PAP2/HPO"/>
</dbReference>
<reference evidence="21 22" key="1">
    <citation type="submission" date="2021-10" db="EMBL/GenBank/DDBJ databases">
        <authorList>
            <person name="Grouzdev D.S."/>
            <person name="Pantiukh K.S."/>
            <person name="Krutkina M.S."/>
        </authorList>
    </citation>
    <scope>NUCLEOTIDE SEQUENCE [LARGE SCALE GENOMIC DNA]</scope>
    <source>
        <strain evidence="21 22">Z-7514</strain>
    </source>
</reference>
<evidence type="ECO:0000256" key="13">
    <source>
        <dbReference type="ARBA" id="ARBA00023209"/>
    </source>
</evidence>
<keyword evidence="18" id="KW-0460">Magnesium</keyword>
<dbReference type="Pfam" id="PF01569">
    <property type="entry name" value="PAP2"/>
    <property type="match status" value="1"/>
</dbReference>
<comment type="caution">
    <text evidence="21">The sequence shown here is derived from an EMBL/GenBank/DDBJ whole genome shotgun (WGS) entry which is preliminary data.</text>
</comment>
<evidence type="ECO:0000256" key="7">
    <source>
        <dbReference type="ARBA" id="ARBA00022741"/>
    </source>
</evidence>
<proteinExistence type="inferred from homology"/>
<feature type="transmembrane region" description="Helical" evidence="19">
    <location>
        <begin position="52"/>
        <end position="71"/>
    </location>
</feature>
<evidence type="ECO:0000256" key="19">
    <source>
        <dbReference type="SAM" id="Phobius"/>
    </source>
</evidence>
<evidence type="ECO:0000256" key="8">
    <source>
        <dbReference type="ARBA" id="ARBA00022777"/>
    </source>
</evidence>
<dbReference type="Proteomes" id="UP001199296">
    <property type="component" value="Unassembled WGS sequence"/>
</dbReference>
<dbReference type="EC" id="2.7.1.107" evidence="21"/>
<keyword evidence="14" id="KW-1208">Phospholipid metabolism</keyword>
<evidence type="ECO:0000256" key="11">
    <source>
        <dbReference type="ARBA" id="ARBA00023098"/>
    </source>
</evidence>
<dbReference type="GO" id="GO:0004143">
    <property type="term" value="F:ATP-dependent diacylglycerol kinase activity"/>
    <property type="evidence" value="ECO:0007669"/>
    <property type="project" value="UniProtKB-EC"/>
</dbReference>
<feature type="transmembrane region" description="Helical" evidence="19">
    <location>
        <begin position="213"/>
        <end position="231"/>
    </location>
</feature>
<accession>A0AAW4X0Q8</accession>
<dbReference type="InterPro" id="IPR000829">
    <property type="entry name" value="DAGK"/>
</dbReference>
<evidence type="ECO:0000313" key="22">
    <source>
        <dbReference type="Proteomes" id="UP001199296"/>
    </source>
</evidence>
<evidence type="ECO:0000256" key="9">
    <source>
        <dbReference type="ARBA" id="ARBA00022840"/>
    </source>
</evidence>
<dbReference type="InterPro" id="IPR036945">
    <property type="entry name" value="DAGK_sf"/>
</dbReference>
<evidence type="ECO:0000256" key="3">
    <source>
        <dbReference type="ARBA" id="ARBA00022475"/>
    </source>
</evidence>
<comment type="cofactor">
    <cofactor evidence="18">
        <name>Mg(2+)</name>
        <dbReference type="ChEBI" id="CHEBI:18420"/>
    </cofactor>
    <text evidence="18">Mn(2+), Zn(2+), Cd(2+) and Co(2+) support activity to lesser extents.</text>
</comment>
<evidence type="ECO:0000256" key="18">
    <source>
        <dbReference type="PIRSR" id="PIRSR600829-4"/>
    </source>
</evidence>
<feature type="binding site" evidence="17">
    <location>
        <position position="72"/>
    </location>
    <ligand>
        <name>ATP</name>
        <dbReference type="ChEBI" id="CHEBI:30616"/>
    </ligand>
</feature>
<keyword evidence="22" id="KW-1185">Reference proteome</keyword>
<dbReference type="GO" id="GO:0046872">
    <property type="term" value="F:metal ion binding"/>
    <property type="evidence" value="ECO:0007669"/>
    <property type="project" value="UniProtKB-KW"/>
</dbReference>
<dbReference type="SUPFAM" id="SSF48317">
    <property type="entry name" value="Acid phosphatase/Vanadium-dependent haloperoxidase"/>
    <property type="match status" value="1"/>
</dbReference>
<evidence type="ECO:0000256" key="14">
    <source>
        <dbReference type="ARBA" id="ARBA00023264"/>
    </source>
</evidence>
<dbReference type="GO" id="GO:0005524">
    <property type="term" value="F:ATP binding"/>
    <property type="evidence" value="ECO:0007669"/>
    <property type="project" value="UniProtKB-KW"/>
</dbReference>